<dbReference type="SUPFAM" id="SSF48208">
    <property type="entry name" value="Six-hairpin glycosidases"/>
    <property type="match status" value="1"/>
</dbReference>
<protein>
    <submittedName>
        <fullName evidence="1">Mur ligase middle domain-containing protein</fullName>
    </submittedName>
</protein>
<comment type="caution">
    <text evidence="1">The sequence shown here is derived from an EMBL/GenBank/DDBJ whole genome shotgun (WGS) entry which is preliminary data.</text>
</comment>
<keyword evidence="1" id="KW-0436">Ligase</keyword>
<dbReference type="AlphaFoldDB" id="A0A9X4P9X5"/>
<dbReference type="InterPro" id="IPR008928">
    <property type="entry name" value="6-hairpin_glycosidase_sf"/>
</dbReference>
<dbReference type="GO" id="GO:0016874">
    <property type="term" value="F:ligase activity"/>
    <property type="evidence" value="ECO:0007669"/>
    <property type="project" value="UniProtKB-KW"/>
</dbReference>
<dbReference type="GO" id="GO:0005975">
    <property type="term" value="P:carbohydrate metabolic process"/>
    <property type="evidence" value="ECO:0007669"/>
    <property type="project" value="InterPro"/>
</dbReference>
<keyword evidence="2" id="KW-1185">Reference proteome</keyword>
<dbReference type="EMBL" id="AOGK01000037">
    <property type="protein sequence ID" value="MDG5978388.1"/>
    <property type="molecule type" value="Genomic_DNA"/>
</dbReference>
<name>A0A9X4P9X5_9BURK</name>
<dbReference type="Proteomes" id="UP001152876">
    <property type="component" value="Unassembled WGS sequence"/>
</dbReference>
<organism evidence="1 2">
    <name type="scientific">Hydrogenophaga taeniospiralis CCUG 15921</name>
    <dbReference type="NCBI Taxonomy" id="1281780"/>
    <lineage>
        <taxon>Bacteria</taxon>
        <taxon>Pseudomonadati</taxon>
        <taxon>Pseudomonadota</taxon>
        <taxon>Betaproteobacteria</taxon>
        <taxon>Burkholderiales</taxon>
        <taxon>Comamonadaceae</taxon>
        <taxon>Hydrogenophaga</taxon>
    </lineage>
</organism>
<evidence type="ECO:0000313" key="2">
    <source>
        <dbReference type="Proteomes" id="UP001152876"/>
    </source>
</evidence>
<accession>A0A9X4P9X5</accession>
<sequence>MCRQLLPAGNTSVGPWPAQTLFFSVSDRRSRARVFHVSATSLDEAWQQGVDWVQAWSAATQRSEPMWLRVDVVTSVRAMAWSQFQEQLQQVKRNYLRYGLALDEGFRHAFTEQEINANAMVYGGAAIAHAEVNMGHLQRYGRIRFGEDFAPVLLPSSPVYLLTTAGVFCDEQGRAHTLSGQGPDAGRRDLAELDAATVRGLVRSGAEYLARQVQEDGRFIYGRFPCFDRRIDTYNALRHASSTYAMIESWELIEGGELKAAIDRALVYLVERLIRTCQLPDGRRAAFLVDEVGQEIKLGGNAMAILALVKYSEVMGTSACADLLERLGTGIELMQDPRSGAFTHVLHARNLKVKEPFRIIYYEGEAAFSLCRLYGFSGNPRWLAMAEKAFEHFIASRHWQHHDHWLSYSVNELTRYRPEEKYFRFGLQNIEGHIGFVRHRRTTFPTLLELMMASSQMLRRLQDRPELGHLLADLDQETFREALVHRAHHMLNGHFWPEMAMYFKQPDSIVGSFFIRHHSFRVRIDDVEHYLSGYVAYHAWLMQQQTQVAVEACTPLPEGCP</sequence>
<evidence type="ECO:0000313" key="1">
    <source>
        <dbReference type="EMBL" id="MDG5978388.1"/>
    </source>
</evidence>
<reference evidence="1" key="1">
    <citation type="submission" date="2013-01" db="EMBL/GenBank/DDBJ databases">
        <title>Genome draft of Hydrogenophaga taeniospiralis 2K1.</title>
        <authorList>
            <person name="Gomila M."/>
            <person name="Lalucat J."/>
        </authorList>
    </citation>
    <scope>NUCLEOTIDE SEQUENCE</scope>
    <source>
        <strain evidence="1">CCUG 15921</strain>
    </source>
</reference>
<gene>
    <name evidence="1" type="ORF">H010_24267</name>
</gene>
<proteinExistence type="predicted"/>